<evidence type="ECO:0000256" key="1">
    <source>
        <dbReference type="ARBA" id="ARBA00022614"/>
    </source>
</evidence>
<dbReference type="EMBL" id="CP144698">
    <property type="protein sequence ID" value="WVZ16956.1"/>
    <property type="molecule type" value="Genomic_DNA"/>
</dbReference>
<evidence type="ECO:0000256" key="3">
    <source>
        <dbReference type="ARBA" id="ARBA00022821"/>
    </source>
</evidence>
<keyword evidence="4" id="KW-0812">Transmembrane</keyword>
<dbReference type="InterPro" id="IPR027417">
    <property type="entry name" value="P-loop_NTPase"/>
</dbReference>
<keyword evidence="3" id="KW-0611">Plant defense</keyword>
<dbReference type="InterPro" id="IPR032675">
    <property type="entry name" value="LRR_dom_sf"/>
</dbReference>
<dbReference type="SUPFAM" id="SSF52058">
    <property type="entry name" value="L domain-like"/>
    <property type="match status" value="2"/>
</dbReference>
<dbReference type="AlphaFoldDB" id="A0AAQ3NXM5"/>
<proteinExistence type="predicted"/>
<dbReference type="InterPro" id="IPR056789">
    <property type="entry name" value="LRR_R13L1-DRL21"/>
</dbReference>
<keyword evidence="2" id="KW-0677">Repeat</keyword>
<dbReference type="InterPro" id="IPR002182">
    <property type="entry name" value="NB-ARC"/>
</dbReference>
<dbReference type="GO" id="GO:0006952">
    <property type="term" value="P:defense response"/>
    <property type="evidence" value="ECO:0007669"/>
    <property type="project" value="UniProtKB-KW"/>
</dbReference>
<evidence type="ECO:0000313" key="8">
    <source>
        <dbReference type="EMBL" id="WVZ16956.1"/>
    </source>
</evidence>
<dbReference type="PANTHER" id="PTHR36766">
    <property type="entry name" value="PLANT BROAD-SPECTRUM MILDEW RESISTANCE PROTEIN RPW8"/>
    <property type="match status" value="1"/>
</dbReference>
<evidence type="ECO:0000256" key="2">
    <source>
        <dbReference type="ARBA" id="ARBA00022737"/>
    </source>
</evidence>
<dbReference type="Pfam" id="PF23559">
    <property type="entry name" value="WHD_DRP"/>
    <property type="match status" value="1"/>
</dbReference>
<dbReference type="PANTHER" id="PTHR36766:SF40">
    <property type="entry name" value="DISEASE RESISTANCE PROTEIN RGA3"/>
    <property type="match status" value="1"/>
</dbReference>
<feature type="domain" description="NB-ARC" evidence="5">
    <location>
        <begin position="241"/>
        <end position="414"/>
    </location>
</feature>
<feature type="domain" description="R13L1/DRL21-like LRR repeat region" evidence="7">
    <location>
        <begin position="723"/>
        <end position="844"/>
    </location>
</feature>
<evidence type="ECO:0000259" key="6">
    <source>
        <dbReference type="Pfam" id="PF23559"/>
    </source>
</evidence>
<dbReference type="Proteomes" id="UP001374535">
    <property type="component" value="Chromosome 3"/>
</dbReference>
<name>A0AAQ3NXM5_VIGMU</name>
<dbReference type="SUPFAM" id="SSF52540">
    <property type="entry name" value="P-loop containing nucleoside triphosphate hydrolases"/>
    <property type="match status" value="1"/>
</dbReference>
<dbReference type="Gene3D" id="1.10.8.430">
    <property type="entry name" value="Helical domain of apoptotic protease-activating factors"/>
    <property type="match status" value="1"/>
</dbReference>
<accession>A0AAQ3NXM5</accession>
<dbReference type="GO" id="GO:0043531">
    <property type="term" value="F:ADP binding"/>
    <property type="evidence" value="ECO:0007669"/>
    <property type="project" value="InterPro"/>
</dbReference>
<dbReference type="PROSITE" id="PS51450">
    <property type="entry name" value="LRR"/>
    <property type="match status" value="1"/>
</dbReference>
<dbReference type="InterPro" id="IPR001611">
    <property type="entry name" value="Leu-rich_rpt"/>
</dbReference>
<feature type="domain" description="Disease resistance protein winged helix" evidence="6">
    <location>
        <begin position="478"/>
        <end position="540"/>
    </location>
</feature>
<dbReference type="InterPro" id="IPR042197">
    <property type="entry name" value="Apaf_helical"/>
</dbReference>
<evidence type="ECO:0000256" key="4">
    <source>
        <dbReference type="SAM" id="Phobius"/>
    </source>
</evidence>
<gene>
    <name evidence="8" type="ORF">V8G54_009938</name>
</gene>
<keyword evidence="9" id="KW-1185">Reference proteome</keyword>
<dbReference type="Pfam" id="PF25019">
    <property type="entry name" value="LRR_R13L1-DRL21"/>
    <property type="match status" value="1"/>
</dbReference>
<keyword evidence="4" id="KW-0472">Membrane</keyword>
<dbReference type="InterPro" id="IPR058922">
    <property type="entry name" value="WHD_DRP"/>
</dbReference>
<evidence type="ECO:0000313" key="9">
    <source>
        <dbReference type="Proteomes" id="UP001374535"/>
    </source>
</evidence>
<dbReference type="Gene3D" id="3.80.10.10">
    <property type="entry name" value="Ribonuclease Inhibitor"/>
    <property type="match status" value="3"/>
</dbReference>
<reference evidence="8 9" key="1">
    <citation type="journal article" date="2023" name="Life. Sci Alliance">
        <title>Evolutionary insights into 3D genome organization and epigenetic landscape of Vigna mungo.</title>
        <authorList>
            <person name="Junaid A."/>
            <person name="Singh B."/>
            <person name="Bhatia S."/>
        </authorList>
    </citation>
    <scope>NUCLEOTIDE SEQUENCE [LARGE SCALE GENOMIC DNA]</scope>
    <source>
        <strain evidence="8">Urdbean</strain>
    </source>
</reference>
<evidence type="ECO:0000259" key="5">
    <source>
        <dbReference type="Pfam" id="PF00931"/>
    </source>
</evidence>
<dbReference type="PRINTS" id="PR00364">
    <property type="entry name" value="DISEASERSIST"/>
</dbReference>
<dbReference type="FunFam" id="3.40.50.300:FF:001091">
    <property type="entry name" value="Probable disease resistance protein At1g61300"/>
    <property type="match status" value="1"/>
</dbReference>
<sequence>MPVLETLGGALFGAVLQMLFHKLDSHQVLGFFRGKNLDQKLLKKLKRKLMDVNSVIDDAEQKQLSGIDRWVVRTGRQVSKRITGRSIISRRTERYIISCGAERFVEQVGKDLILLRCDLNGLGRRMIRIQAVRLSGITGDLSIVVVGGFCISMILVWETMFLEASGFLMTNPIATSSSKVHSFESNIIALLDDLESLLNQNIVKDFKIYSGVRSGLGNKVSEKKIESTSLVAEEVIYGRDEDKEMIFTWLRSDANDNKLSILSIVGMGGMGKTTLAQHVYNDPKIEEAKFDEKAWVCVSDAFDVLRVSKAIIGAFTNSTDDSGDLETIHGKLTKRLSGRKFLLVLDDVWNEDRNQWKALQTPLTFGAKGSKILVTTRIHKVASIMQSTYILQLKQLDEDHSWQTFAKHAFQDQDSKLKSELKEIGMKIVKKCQGLPLALETIGCLLQLKSSVSEWEGVLTSEIWDLSIEDSKIVPTLFDKESLILLWMAQNFLHCSQQSKSPEEVGEDYFNDLVSRSFFKQITRYKETYFVMHDLLNDLAKYVSGEICYRLGVDGEKRVSRKTRHLSYVRDPIQDYTSLYDAKGLRTFITFKGLPTFTFLRHYAMSELISNFKFLRVLSWRWCIKVPDTIGDLIHLRSLDLSGSSIESLPDSICLLYNLQVLKLNNCFGLKELPLTLHELTNLRRLELKGTTLTKAPLRLEKLKNLHVWMGIFKVGKSSEFSIQQLGELNLHGELSIRNLENIANPYEMNLKNKTHIVSLSLQWNLKRNNEDSLKEREVLENLQPSRHLKHLSIEGYGGTQFPRYFSCKSLSNVVSLKLYHCKNCLWLPSLGLLTFLEELRIHGLDCIGRVDADFYGNSSCAFASLKTLSFEDMKEWEEWQCMTGVFPSLQSLSLTNCPKLKELPDILCHLKKLLIENCGQIGAPITRAGEIECVNMRPSSFDMTRPPHIPISHWYHSLVELVIRYGCGSLTTFPLDLFPKLGELSLIQCCNLRMISQEHPHNHLKYLMIRHCPEFESFPNEGLFAPQLVSFTIFGLGKLKSMPKCMYALLPSLNRLYIRNCPALESSEECLASNIKEMHLLNCSKLVASLKGVWGTNPSLKDLYISFVDLECFPGEGLLPLSLVKLEIYNCPNLKKLDYRGLCHLSSLQTLSFRYCPILQCLPEEGLPKSISELKIVGCRLLKQRCKKEEGEDWEKIAHIKSIYIY</sequence>
<feature type="transmembrane region" description="Helical" evidence="4">
    <location>
        <begin position="134"/>
        <end position="157"/>
    </location>
</feature>
<keyword evidence="1" id="KW-0433">Leucine-rich repeat</keyword>
<dbReference type="Gene3D" id="3.40.50.300">
    <property type="entry name" value="P-loop containing nucleotide triphosphate hydrolases"/>
    <property type="match status" value="1"/>
</dbReference>
<evidence type="ECO:0000259" key="7">
    <source>
        <dbReference type="Pfam" id="PF25019"/>
    </source>
</evidence>
<dbReference type="Pfam" id="PF00931">
    <property type="entry name" value="NB-ARC"/>
    <property type="match status" value="1"/>
</dbReference>
<protein>
    <submittedName>
        <fullName evidence="8">Uncharacterized protein</fullName>
    </submittedName>
</protein>
<keyword evidence="4" id="KW-1133">Transmembrane helix</keyword>
<organism evidence="8 9">
    <name type="scientific">Vigna mungo</name>
    <name type="common">Black gram</name>
    <name type="synonym">Phaseolus mungo</name>
    <dbReference type="NCBI Taxonomy" id="3915"/>
    <lineage>
        <taxon>Eukaryota</taxon>
        <taxon>Viridiplantae</taxon>
        <taxon>Streptophyta</taxon>
        <taxon>Embryophyta</taxon>
        <taxon>Tracheophyta</taxon>
        <taxon>Spermatophyta</taxon>
        <taxon>Magnoliopsida</taxon>
        <taxon>eudicotyledons</taxon>
        <taxon>Gunneridae</taxon>
        <taxon>Pentapetalae</taxon>
        <taxon>rosids</taxon>
        <taxon>fabids</taxon>
        <taxon>Fabales</taxon>
        <taxon>Fabaceae</taxon>
        <taxon>Papilionoideae</taxon>
        <taxon>50 kb inversion clade</taxon>
        <taxon>NPAAA clade</taxon>
        <taxon>indigoferoid/millettioid clade</taxon>
        <taxon>Phaseoleae</taxon>
        <taxon>Vigna</taxon>
    </lineage>
</organism>